<evidence type="ECO:0000313" key="3">
    <source>
        <dbReference type="EMBL" id="MBC3443102.1"/>
    </source>
</evidence>
<dbReference type="AlphaFoldDB" id="A0A923G1B6"/>
<sequence>MSSGNNQTLEHIAQRFLGRFPDLHGLARQAAGHVLQRLLGYWLDPDALYWHEFESAASSSLSYTGWRHRGPPRRSLTLTELVMQRFSPAQQTDADQLSVYGGFYRVDASHGEYDERNEVRLAPQGVLDMFWQMNFSERYTQLLQTFQAQHSEDFCVLARARFLAALERSALTEAERADLRAASLVVATVPSTVQALRRSCAASAQSGWSAMSIGGIAARTLFQRTLGTGRCCLYLADEQNALRVFDDRHALQVWLIGQAGTSVGRERLIGYFIGGDVLAQSLRPRLRNYLKLLAQARGDIGIAGQAITGDLFVRLREQAMAQLVNNAHERLTSNAELRKADWLAGLQAASLIIAPMAPFGWPVVLTSLGLGVGSLGLHLDRAINGKSAWRTAAWSAVVLDILFILLDAAMMRSGELFAGARQSLRIGAQSELAVSGPDWERYMLPAADELLAYSDRALARQESLMGAVPWADLDVLGTSGEYLDAFSEPYPVYRDEYGYGSAAIAEYTSSPERYNNLWRGLPLEGRRSVSIQRSHDLAHALGQIGVNNQLTLYRAASVLRGTGTSVFREGGVGVGDVLVTTDFTSFTENPYALWEVFNNPQAQVSGKTVFDDHAVVYVLEPGEFAEATPVAPFSRRPDEVESLMLPGRYLQVEKVTAVKGMNHRFMEVRLKGLGQVPAGARVYEMRTGEVFDREVLARRLGADDDSLMRRFFPIPT</sequence>
<dbReference type="Gene3D" id="3.90.176.10">
    <property type="entry name" value="Toxin ADP-ribosyltransferase, Chain A, domain 1"/>
    <property type="match status" value="1"/>
</dbReference>
<dbReference type="SUPFAM" id="SSF56399">
    <property type="entry name" value="ADP-ribosylation"/>
    <property type="match status" value="1"/>
</dbReference>
<protein>
    <recommendedName>
        <fullName evidence="2">Dermonecrotic toxin N-terminal domain-containing protein</fullName>
    </recommendedName>
</protein>
<evidence type="ECO:0000313" key="4">
    <source>
        <dbReference type="EMBL" id="MBV4539127.1"/>
    </source>
</evidence>
<comment type="caution">
    <text evidence="3">The sequence shown here is derived from an EMBL/GenBank/DDBJ whole genome shotgun (WGS) entry which is preliminary data.</text>
</comment>
<feature type="domain" description="Dermonecrotic toxin N-terminal" evidence="2">
    <location>
        <begin position="19"/>
        <end position="272"/>
    </location>
</feature>
<dbReference type="EMBL" id="JABWRE020000001">
    <property type="protein sequence ID" value="MBV4539127.1"/>
    <property type="molecule type" value="Genomic_DNA"/>
</dbReference>
<proteinExistence type="predicted"/>
<dbReference type="InterPro" id="IPR046673">
    <property type="entry name" value="ToxA_N"/>
</dbReference>
<gene>
    <name evidence="4" type="ORF">HU737_024520</name>
    <name evidence="3" type="ORF">HU737_20615</name>
</gene>
<dbReference type="Pfam" id="PF20178">
    <property type="entry name" value="ToxA_N"/>
    <property type="match status" value="1"/>
</dbReference>
<evidence type="ECO:0000256" key="1">
    <source>
        <dbReference type="SAM" id="Phobius"/>
    </source>
</evidence>
<keyword evidence="1" id="KW-1133">Transmembrane helix</keyword>
<keyword evidence="1" id="KW-0812">Transmembrane</keyword>
<dbReference type="EMBL" id="JABWRE010000019">
    <property type="protein sequence ID" value="MBC3443102.1"/>
    <property type="molecule type" value="Genomic_DNA"/>
</dbReference>
<dbReference type="Proteomes" id="UP000599879">
    <property type="component" value="Unassembled WGS sequence"/>
</dbReference>
<keyword evidence="1" id="KW-0472">Membrane</keyword>
<reference evidence="3" key="2">
    <citation type="submission" date="2020-07" db="EMBL/GenBank/DDBJ databases">
        <authorList>
            <person name="Lood C."/>
            <person name="Girard L."/>
        </authorList>
    </citation>
    <scope>NUCLEOTIDE SEQUENCE</scope>
    <source>
        <strain evidence="3">SWRI10</strain>
    </source>
</reference>
<name>A0A923G1B6_9PSED</name>
<feature type="transmembrane region" description="Helical" evidence="1">
    <location>
        <begin position="359"/>
        <end position="379"/>
    </location>
</feature>
<evidence type="ECO:0000259" key="2">
    <source>
        <dbReference type="Pfam" id="PF20178"/>
    </source>
</evidence>
<reference evidence="4" key="3">
    <citation type="submission" date="2021-06" db="EMBL/GenBank/DDBJ databases">
        <title>Updating the genus Pseudomonas: Description of 43 new species and partition of the Pseudomonas putida group.</title>
        <authorList>
            <person name="Girard L."/>
            <person name="Lood C."/>
            <person name="Vandamme P."/>
            <person name="Rokni-Zadeh H."/>
            <person name="Van Noort V."/>
            <person name="Hofte M."/>
            <person name="Lavigne R."/>
            <person name="De Mot R."/>
        </authorList>
    </citation>
    <scope>NUCLEOTIDE SEQUENCE</scope>
    <source>
        <strain evidence="4">SWRI10</strain>
    </source>
</reference>
<reference evidence="3" key="1">
    <citation type="journal article" date="2020" name="Microorganisms">
        <title>Reliable Identification of Environmental Pseudomonas Isolates Using the rpoD Gene.</title>
        <authorList>
            <consortium name="The Broad Institute Genome Sequencing Platform"/>
            <person name="Girard L."/>
            <person name="Lood C."/>
            <person name="Rokni-Zadeh H."/>
            <person name="van Noort V."/>
            <person name="Lavigne R."/>
            <person name="De Mot R."/>
        </authorList>
    </citation>
    <scope>NUCLEOTIDE SEQUENCE</scope>
    <source>
        <strain evidence="3">SWRI10</strain>
    </source>
</reference>
<accession>A0A923G1B6</accession>
<organism evidence="3">
    <name type="scientific">Pseudomonas urmiensis</name>
    <dbReference type="NCBI Taxonomy" id="2745493"/>
    <lineage>
        <taxon>Bacteria</taxon>
        <taxon>Pseudomonadati</taxon>
        <taxon>Pseudomonadota</taxon>
        <taxon>Gammaproteobacteria</taxon>
        <taxon>Pseudomonadales</taxon>
        <taxon>Pseudomonadaceae</taxon>
        <taxon>Pseudomonas</taxon>
    </lineage>
</organism>
<feature type="transmembrane region" description="Helical" evidence="1">
    <location>
        <begin position="391"/>
        <end position="411"/>
    </location>
</feature>
<dbReference type="RefSeq" id="WP_186556601.1">
    <property type="nucleotide sequence ID" value="NZ_JABWRE020000001.1"/>
</dbReference>